<dbReference type="Pfam" id="PF13520">
    <property type="entry name" value="AA_permease_2"/>
    <property type="match status" value="1"/>
</dbReference>
<feature type="transmembrane region" description="Helical" evidence="6">
    <location>
        <begin position="257"/>
        <end position="276"/>
    </location>
</feature>
<dbReference type="RefSeq" id="XP_015468622.1">
    <property type="nucleotide sequence ID" value="XM_015610525.1"/>
</dbReference>
<feature type="transmembrane region" description="Helical" evidence="6">
    <location>
        <begin position="187"/>
        <end position="207"/>
    </location>
</feature>
<evidence type="ECO:0000256" key="4">
    <source>
        <dbReference type="ARBA" id="ARBA00022989"/>
    </source>
</evidence>
<dbReference type="PANTHER" id="PTHR45649:SF7">
    <property type="entry name" value="CHOLINE TRANSPORT PROTEIN"/>
    <property type="match status" value="1"/>
</dbReference>
<organism evidence="7 8">
    <name type="scientific">Debaryomyces fabryi</name>
    <dbReference type="NCBI Taxonomy" id="58627"/>
    <lineage>
        <taxon>Eukaryota</taxon>
        <taxon>Fungi</taxon>
        <taxon>Dikarya</taxon>
        <taxon>Ascomycota</taxon>
        <taxon>Saccharomycotina</taxon>
        <taxon>Pichiomycetes</taxon>
        <taxon>Debaryomycetaceae</taxon>
        <taxon>Debaryomyces</taxon>
    </lineage>
</organism>
<evidence type="ECO:0000256" key="6">
    <source>
        <dbReference type="SAM" id="Phobius"/>
    </source>
</evidence>
<accession>A0A0V1Q1Y2</accession>
<dbReference type="EMBL" id="LMYN01000025">
    <property type="protein sequence ID" value="KSA02520.1"/>
    <property type="molecule type" value="Genomic_DNA"/>
</dbReference>
<keyword evidence="8" id="KW-1185">Reference proteome</keyword>
<feature type="transmembrane region" description="Helical" evidence="6">
    <location>
        <begin position="297"/>
        <end position="319"/>
    </location>
</feature>
<evidence type="ECO:0000256" key="1">
    <source>
        <dbReference type="ARBA" id="ARBA00004141"/>
    </source>
</evidence>
<feature type="transmembrane region" description="Helical" evidence="6">
    <location>
        <begin position="428"/>
        <end position="450"/>
    </location>
</feature>
<protein>
    <recommendedName>
        <fullName evidence="9">Choline transport protein</fullName>
    </recommendedName>
</protein>
<dbReference type="InterPro" id="IPR002293">
    <property type="entry name" value="AA/rel_permease1"/>
</dbReference>
<dbReference type="Proteomes" id="UP000054251">
    <property type="component" value="Unassembled WGS sequence"/>
</dbReference>
<keyword evidence="3 6" id="KW-0812">Transmembrane</keyword>
<name>A0A0V1Q1Y2_9ASCO</name>
<evidence type="ECO:0000313" key="8">
    <source>
        <dbReference type="Proteomes" id="UP000054251"/>
    </source>
</evidence>
<dbReference type="FunFam" id="1.20.1740.10:FF:000046">
    <property type="entry name" value="Amino-acid permease, putative"/>
    <property type="match status" value="1"/>
</dbReference>
<keyword evidence="2" id="KW-0813">Transport</keyword>
<dbReference type="GeneID" id="26838704"/>
<dbReference type="OrthoDB" id="2417308at2759"/>
<dbReference type="PANTHER" id="PTHR45649">
    <property type="entry name" value="AMINO-ACID PERMEASE BAT1"/>
    <property type="match status" value="1"/>
</dbReference>
<feature type="transmembrane region" description="Helical" evidence="6">
    <location>
        <begin position="141"/>
        <end position="167"/>
    </location>
</feature>
<dbReference type="PIRSF" id="PIRSF006060">
    <property type="entry name" value="AA_transporter"/>
    <property type="match status" value="1"/>
</dbReference>
<feature type="transmembrane region" description="Helical" evidence="6">
    <location>
        <begin position="462"/>
        <end position="487"/>
    </location>
</feature>
<sequence>MQTQTKQYSDILNILLCESNLQGKYLNTYELNDNKASSLLRETRADLQQITELGYTPQLRRNFGIWSLLGIGFSLTNCWFGISASLVTGISSGGPMLIVYGLIIVAMVSMSIGITLSELASAMPNAGGQYYWTMKLAPAKYALFAAYFCGAFAWAGSVFTSISLSIATSLVGMYVLGSGNTSTEPKTWQVFITYEVVNFFLAFCNFWDAPLPSLSKGALYVSLLSFIVITITVLSKASGEFQSAEFVFSTFDNNTGWTSSVVAFLVGLINPTWLFNGLDCACHLAEEVVAPEKDIPIAIIGTIIIGFLTSFIYSIAMFFSITNLESIFESNTGVPILDIFFQVLKSRAGAIVLQTLIVLTAIGCNITSHTWQARLCWSFSRDNGLPGSRYWSKVNPKLGVPINAHIMSCCWVAVIGCIYMGSTTAYNALVTACVIFLLLSYVIPTIFLLIKGRNSISQGPFWFGNFGFVCNCILIIWTIFAFVFFSFPPIMPVTAANMNYVSVVIVLFSMYAVIYWYARGKYYFNAVGETDKFIRASITQQLSNQAEQLEMILSHSTAP</sequence>
<dbReference type="GO" id="GO:0015101">
    <property type="term" value="F:organic cation transmembrane transporter activity"/>
    <property type="evidence" value="ECO:0007669"/>
    <property type="project" value="UniProtKB-ARBA"/>
</dbReference>
<keyword evidence="4 6" id="KW-1133">Transmembrane helix</keyword>
<feature type="transmembrane region" description="Helical" evidence="6">
    <location>
        <begin position="499"/>
        <end position="518"/>
    </location>
</feature>
<feature type="transmembrane region" description="Helical" evidence="6">
    <location>
        <begin position="219"/>
        <end position="237"/>
    </location>
</feature>
<keyword evidence="5 6" id="KW-0472">Membrane</keyword>
<comment type="caution">
    <text evidence="7">The sequence shown here is derived from an EMBL/GenBank/DDBJ whole genome shotgun (WGS) entry which is preliminary data.</text>
</comment>
<evidence type="ECO:0000256" key="2">
    <source>
        <dbReference type="ARBA" id="ARBA00022448"/>
    </source>
</evidence>
<proteinExistence type="predicted"/>
<evidence type="ECO:0000313" key="7">
    <source>
        <dbReference type="EMBL" id="KSA02520.1"/>
    </source>
</evidence>
<evidence type="ECO:0000256" key="5">
    <source>
        <dbReference type="ARBA" id="ARBA00023136"/>
    </source>
</evidence>
<feature type="transmembrane region" description="Helical" evidence="6">
    <location>
        <begin position="63"/>
        <end position="82"/>
    </location>
</feature>
<feature type="transmembrane region" description="Helical" evidence="6">
    <location>
        <begin position="97"/>
        <end position="120"/>
    </location>
</feature>
<reference evidence="7 8" key="1">
    <citation type="submission" date="2015-11" db="EMBL/GenBank/DDBJ databases">
        <title>The genome of Debaryomyces fabryi.</title>
        <authorList>
            <person name="Tafer H."/>
            <person name="Lopandic K."/>
        </authorList>
    </citation>
    <scope>NUCLEOTIDE SEQUENCE [LARGE SCALE GENOMIC DNA]</scope>
    <source>
        <strain evidence="7 8">CBS 789</strain>
    </source>
</reference>
<evidence type="ECO:0008006" key="9">
    <source>
        <dbReference type="Google" id="ProtNLM"/>
    </source>
</evidence>
<evidence type="ECO:0000256" key="3">
    <source>
        <dbReference type="ARBA" id="ARBA00022692"/>
    </source>
</evidence>
<gene>
    <name evidence="7" type="ORF">AC631_01695</name>
</gene>
<dbReference type="AlphaFoldDB" id="A0A0V1Q1Y2"/>
<feature type="transmembrane region" description="Helical" evidence="6">
    <location>
        <begin position="339"/>
        <end position="364"/>
    </location>
</feature>
<dbReference type="GO" id="GO:0016020">
    <property type="term" value="C:membrane"/>
    <property type="evidence" value="ECO:0007669"/>
    <property type="project" value="UniProtKB-SubCell"/>
</dbReference>
<comment type="subcellular location">
    <subcellularLocation>
        <location evidence="1">Membrane</location>
        <topology evidence="1">Multi-pass membrane protein</topology>
    </subcellularLocation>
</comment>
<feature type="transmembrane region" description="Helical" evidence="6">
    <location>
        <begin position="398"/>
        <end position="422"/>
    </location>
</feature>
<dbReference type="Gene3D" id="1.20.1740.10">
    <property type="entry name" value="Amino acid/polyamine transporter I"/>
    <property type="match status" value="1"/>
</dbReference>